<feature type="coiled-coil region" evidence="1">
    <location>
        <begin position="15"/>
        <end position="42"/>
    </location>
</feature>
<evidence type="ECO:0000256" key="1">
    <source>
        <dbReference type="SAM" id="Coils"/>
    </source>
</evidence>
<comment type="caution">
    <text evidence="3">The sequence shown here is derived from an EMBL/GenBank/DDBJ whole genome shotgun (WGS) entry which is preliminary data.</text>
</comment>
<feature type="region of interest" description="Disordered" evidence="2">
    <location>
        <begin position="233"/>
        <end position="257"/>
    </location>
</feature>
<keyword evidence="6" id="KW-1185">Reference proteome</keyword>
<feature type="compositionally biased region" description="Polar residues" evidence="2">
    <location>
        <begin position="282"/>
        <end position="303"/>
    </location>
</feature>
<dbReference type="AlphaFoldDB" id="A0A813PXD8"/>
<accession>A0A813PXD8</accession>
<dbReference type="Proteomes" id="UP000663870">
    <property type="component" value="Unassembled WGS sequence"/>
</dbReference>
<name>A0A813PXD8_9BILA</name>
<gene>
    <name evidence="4" type="ORF">JXQ802_LOCUS2971</name>
    <name evidence="3" type="ORF">PYM288_LOCUS2574</name>
</gene>
<reference evidence="3" key="1">
    <citation type="submission" date="2021-02" db="EMBL/GenBank/DDBJ databases">
        <authorList>
            <person name="Nowell W R."/>
        </authorList>
    </citation>
    <scope>NUCLEOTIDE SEQUENCE</scope>
</reference>
<dbReference type="EMBL" id="CAJNOL010000039">
    <property type="protein sequence ID" value="CAF0776063.1"/>
    <property type="molecule type" value="Genomic_DNA"/>
</dbReference>
<feature type="region of interest" description="Disordered" evidence="2">
    <location>
        <begin position="282"/>
        <end position="309"/>
    </location>
</feature>
<proteinExistence type="predicted"/>
<sequence>MNMDEVTEPVEEVSQIDLQEQLNTAKEEIQSLTQQLNCLLLIAKNAWHGDETATAHLARVIGLDPEIERHPFFEKKTTTRSSAKKTVKIADDDEIVSKQTLSLASSTTSQENLQEQPVHVQAAVRNTYLQPFLKQSHIDPIRGQNSRRIFNNMVRHHQNEMRKPPIIANRNSSASVRPRATKHLYRPASAEHIVRHLGSPLSRAKPYFVFAGKEFFQRTTNYSPLYQRALVTSNGSRQSEHSDLSDESEVIPSPTTEPIIARPQTAKSTQQSSALRFATHSTTTLNRTRASSTLSNSSTTKVKQISERERRDAMRLQRQLNLPRHGWLNQHS</sequence>
<dbReference type="Proteomes" id="UP000663854">
    <property type="component" value="Unassembled WGS sequence"/>
</dbReference>
<evidence type="ECO:0000256" key="2">
    <source>
        <dbReference type="SAM" id="MobiDB-lite"/>
    </source>
</evidence>
<evidence type="ECO:0000313" key="5">
    <source>
        <dbReference type="Proteomes" id="UP000663854"/>
    </source>
</evidence>
<dbReference type="EMBL" id="CAJNOH010000017">
    <property type="protein sequence ID" value="CAF0760497.1"/>
    <property type="molecule type" value="Genomic_DNA"/>
</dbReference>
<protein>
    <submittedName>
        <fullName evidence="3">Uncharacterized protein</fullName>
    </submittedName>
</protein>
<evidence type="ECO:0000313" key="3">
    <source>
        <dbReference type="EMBL" id="CAF0760497.1"/>
    </source>
</evidence>
<organism evidence="3 5">
    <name type="scientific">Rotaria sordida</name>
    <dbReference type="NCBI Taxonomy" id="392033"/>
    <lineage>
        <taxon>Eukaryota</taxon>
        <taxon>Metazoa</taxon>
        <taxon>Spiralia</taxon>
        <taxon>Gnathifera</taxon>
        <taxon>Rotifera</taxon>
        <taxon>Eurotatoria</taxon>
        <taxon>Bdelloidea</taxon>
        <taxon>Philodinida</taxon>
        <taxon>Philodinidae</taxon>
        <taxon>Rotaria</taxon>
    </lineage>
</organism>
<evidence type="ECO:0000313" key="4">
    <source>
        <dbReference type="EMBL" id="CAF0776063.1"/>
    </source>
</evidence>
<keyword evidence="1" id="KW-0175">Coiled coil</keyword>
<evidence type="ECO:0000313" key="6">
    <source>
        <dbReference type="Proteomes" id="UP000663870"/>
    </source>
</evidence>